<dbReference type="InterPro" id="IPR011256">
    <property type="entry name" value="Reg_factor_effector_dom_sf"/>
</dbReference>
<evidence type="ECO:0000313" key="2">
    <source>
        <dbReference type="EMBL" id="MEI5908978.1"/>
    </source>
</evidence>
<name>A0ABU8HIS8_9BACI</name>
<proteinExistence type="predicted"/>
<accession>A0ABU8HIS8</accession>
<dbReference type="InterPro" id="IPR029442">
    <property type="entry name" value="GyrI-like"/>
</dbReference>
<gene>
    <name evidence="2" type="ORF">WAK64_18170</name>
</gene>
<comment type="caution">
    <text evidence="2">The sequence shown here is derived from an EMBL/GenBank/DDBJ whole genome shotgun (WGS) entry which is preliminary data.</text>
</comment>
<keyword evidence="3" id="KW-1185">Reference proteome</keyword>
<dbReference type="SUPFAM" id="SSF55136">
    <property type="entry name" value="Probable bacterial effector-binding domain"/>
    <property type="match status" value="1"/>
</dbReference>
<dbReference type="EMBL" id="JBBAXC010000018">
    <property type="protein sequence ID" value="MEI5908978.1"/>
    <property type="molecule type" value="Genomic_DNA"/>
</dbReference>
<dbReference type="Proteomes" id="UP001312865">
    <property type="component" value="Unassembled WGS sequence"/>
</dbReference>
<dbReference type="Pfam" id="PF06445">
    <property type="entry name" value="GyrI-like"/>
    <property type="match status" value="1"/>
</dbReference>
<sequence length="146" mass="16889">MKFKKLERTFKLVGMKHKGEFKNYGNEVPMNAQKFMSRVDEISTHTGTEIALFEPKKGDAHLEGEYYVGIIVPDSITETPSEMEYIEVKDEFVVTRGSIMEVGKLHSKLGEWAKEQGYHNKQDSYIIETYHPVENGEEVEIYLPIR</sequence>
<feature type="domain" description="AraC effector-binding" evidence="1">
    <location>
        <begin position="1"/>
        <end position="146"/>
    </location>
</feature>
<reference evidence="2 3" key="1">
    <citation type="journal article" date="2018" name="J. Microbiol.">
        <title>Bacillus spongiae sp. nov., isolated from sponge of Jeju Island.</title>
        <authorList>
            <person name="Lee G.E."/>
            <person name="Im W.T."/>
            <person name="Park J.S."/>
        </authorList>
    </citation>
    <scope>NUCLEOTIDE SEQUENCE [LARGE SCALE GENOMIC DNA]</scope>
    <source>
        <strain evidence="2 3">135PIL107-10</strain>
    </source>
</reference>
<evidence type="ECO:0000259" key="1">
    <source>
        <dbReference type="SMART" id="SM00871"/>
    </source>
</evidence>
<organism evidence="2 3">
    <name type="scientific">Bacillus spongiae</name>
    <dbReference type="NCBI Taxonomy" id="2683610"/>
    <lineage>
        <taxon>Bacteria</taxon>
        <taxon>Bacillati</taxon>
        <taxon>Bacillota</taxon>
        <taxon>Bacilli</taxon>
        <taxon>Bacillales</taxon>
        <taxon>Bacillaceae</taxon>
        <taxon>Bacillus</taxon>
    </lineage>
</organism>
<evidence type="ECO:0000313" key="3">
    <source>
        <dbReference type="Proteomes" id="UP001312865"/>
    </source>
</evidence>
<dbReference type="RefSeq" id="WP_336588425.1">
    <property type="nucleotide sequence ID" value="NZ_JBBAXC010000018.1"/>
</dbReference>
<dbReference type="SMART" id="SM00871">
    <property type="entry name" value="AraC_E_bind"/>
    <property type="match status" value="1"/>
</dbReference>
<dbReference type="InterPro" id="IPR010499">
    <property type="entry name" value="AraC_E-bd"/>
</dbReference>
<dbReference type="Gene3D" id="3.20.80.10">
    <property type="entry name" value="Regulatory factor, effector binding domain"/>
    <property type="match status" value="1"/>
</dbReference>
<protein>
    <submittedName>
        <fullName evidence="2">GyrI-like domain-containing protein</fullName>
    </submittedName>
</protein>